<dbReference type="RefSeq" id="WP_034321811.1">
    <property type="nucleotide sequence ID" value="NZ_JAVIKA010000001.1"/>
</dbReference>
<comment type="caution">
    <text evidence="1">The sequence shown here is derived from an EMBL/GenBank/DDBJ whole genome shotgun (WGS) entry which is preliminary data.</text>
</comment>
<dbReference type="OrthoDB" id="2857147at2"/>
<accession>A0A081LAE2</accession>
<dbReference type="AlphaFoldDB" id="A0A081LAE2"/>
<keyword evidence="2" id="KW-1185">Reference proteome</keyword>
<protein>
    <submittedName>
        <fullName evidence="1">Uncharacterized protein</fullName>
    </submittedName>
</protein>
<name>A0A081LAE2_9BACI</name>
<dbReference type="eggNOG" id="ENOG5030CK7">
    <property type="taxonomic scope" value="Bacteria"/>
</dbReference>
<proteinExistence type="predicted"/>
<dbReference type="EMBL" id="JOTP01000011">
    <property type="protein sequence ID" value="KEP26218.1"/>
    <property type="molecule type" value="Genomic_DNA"/>
</dbReference>
<reference evidence="1 2" key="1">
    <citation type="submission" date="2012-09" db="EMBL/GenBank/DDBJ databases">
        <title>Genome Sequence of Bacillus sp. DW5-4.</title>
        <authorList>
            <person name="Lai Q."/>
            <person name="Liu Y."/>
            <person name="Shao Z."/>
        </authorList>
    </citation>
    <scope>NUCLEOTIDE SEQUENCE [LARGE SCALE GENOMIC DNA]</scope>
    <source>
        <strain evidence="1 2">DW5-4</strain>
    </source>
</reference>
<evidence type="ECO:0000313" key="1">
    <source>
        <dbReference type="EMBL" id="KEP26218.1"/>
    </source>
</evidence>
<sequence length="141" mass="16483">MSLSEMLHHLHMGIENKRAEFDEMISRLKTAKSNIRTEQDLAQSDLKEIKKPALDSSWKGERGTDFHRHRKEAYGVMHDIVNNEYEKYITEIDQKILHFELKKMELAVASNFAGRAQDVMEKGEDFAKDVKHLIERGWKAL</sequence>
<dbReference type="Proteomes" id="UP000028091">
    <property type="component" value="Unassembled WGS sequence"/>
</dbReference>
<gene>
    <name evidence="1" type="ORF">BA70_02855</name>
</gene>
<dbReference type="Pfam" id="PF16888">
    <property type="entry name" value="YwqH-like"/>
    <property type="match status" value="1"/>
</dbReference>
<dbReference type="InterPro" id="IPR031681">
    <property type="entry name" value="YwqH-like"/>
</dbReference>
<organism evidence="1 2">
    <name type="scientific">Bacillus zhangzhouensis</name>
    <dbReference type="NCBI Taxonomy" id="1178540"/>
    <lineage>
        <taxon>Bacteria</taxon>
        <taxon>Bacillati</taxon>
        <taxon>Bacillota</taxon>
        <taxon>Bacilli</taxon>
        <taxon>Bacillales</taxon>
        <taxon>Bacillaceae</taxon>
        <taxon>Bacillus</taxon>
    </lineage>
</organism>
<evidence type="ECO:0000313" key="2">
    <source>
        <dbReference type="Proteomes" id="UP000028091"/>
    </source>
</evidence>